<keyword evidence="4 6" id="KW-0813">Transport</keyword>
<dbReference type="PANTHER" id="PTHR42996">
    <property type="entry name" value="PHOSPHATE-BINDING PROTEIN PSTS"/>
    <property type="match status" value="1"/>
</dbReference>
<evidence type="ECO:0000313" key="10">
    <source>
        <dbReference type="Proteomes" id="UP000824176"/>
    </source>
</evidence>
<comment type="function">
    <text evidence="1">Part of the ABC transporter complex PstSACB involved in phosphate import.</text>
</comment>
<comment type="subunit">
    <text evidence="3">The complex is composed of two ATP-binding proteins (PstB), two transmembrane proteins (PstC and PstA) and a solute-binding protein (PstS).</text>
</comment>
<proteinExistence type="inferred from homology"/>
<gene>
    <name evidence="9" type="primary">pstS</name>
    <name evidence="9" type="ORF">H9804_07670</name>
</gene>
<dbReference type="InterPro" id="IPR024370">
    <property type="entry name" value="PBP_domain"/>
</dbReference>
<organism evidence="9 10">
    <name type="scientific">Candidatus Mucispirillum faecigallinarum</name>
    <dbReference type="NCBI Taxonomy" id="2838699"/>
    <lineage>
        <taxon>Bacteria</taxon>
        <taxon>Pseudomonadati</taxon>
        <taxon>Deferribacterota</taxon>
        <taxon>Deferribacteres</taxon>
        <taxon>Deferribacterales</taxon>
        <taxon>Mucispirillaceae</taxon>
        <taxon>Mucispirillum</taxon>
    </lineage>
</organism>
<dbReference type="InterPro" id="IPR050962">
    <property type="entry name" value="Phosphate-bind_PstS"/>
</dbReference>
<evidence type="ECO:0000256" key="4">
    <source>
        <dbReference type="ARBA" id="ARBA00022448"/>
    </source>
</evidence>
<comment type="similarity">
    <text evidence="2 6">Belongs to the PstS family.</text>
</comment>
<evidence type="ECO:0000259" key="8">
    <source>
        <dbReference type="Pfam" id="PF12849"/>
    </source>
</evidence>
<dbReference type="AlphaFoldDB" id="A0A9D2GTL1"/>
<reference evidence="9" key="2">
    <citation type="submission" date="2021-04" db="EMBL/GenBank/DDBJ databases">
        <authorList>
            <person name="Gilroy R."/>
        </authorList>
    </citation>
    <scope>NUCLEOTIDE SEQUENCE</scope>
    <source>
        <strain evidence="9">ChiW4-1371</strain>
    </source>
</reference>
<keyword evidence="5 6" id="KW-0592">Phosphate transport</keyword>
<dbReference type="SUPFAM" id="SSF53850">
    <property type="entry name" value="Periplasmic binding protein-like II"/>
    <property type="match status" value="1"/>
</dbReference>
<dbReference type="Proteomes" id="UP000824176">
    <property type="component" value="Unassembled WGS sequence"/>
</dbReference>
<dbReference type="NCBIfam" id="TIGR00975">
    <property type="entry name" value="3a0107s03"/>
    <property type="match status" value="1"/>
</dbReference>
<evidence type="ECO:0000256" key="7">
    <source>
        <dbReference type="SAM" id="SignalP"/>
    </source>
</evidence>
<dbReference type="NCBIfam" id="NF008171">
    <property type="entry name" value="PRK10918.1"/>
    <property type="match status" value="1"/>
</dbReference>
<dbReference type="PANTHER" id="PTHR42996:SF1">
    <property type="entry name" value="PHOSPHATE-BINDING PROTEIN PSTS"/>
    <property type="match status" value="1"/>
</dbReference>
<feature type="chain" id="PRO_5039007940" description="Phosphate-binding protein" evidence="7">
    <location>
        <begin position="20"/>
        <end position="328"/>
    </location>
</feature>
<dbReference type="GO" id="GO:0043190">
    <property type="term" value="C:ATP-binding cassette (ABC) transporter complex"/>
    <property type="evidence" value="ECO:0007669"/>
    <property type="project" value="InterPro"/>
</dbReference>
<reference evidence="9" key="1">
    <citation type="journal article" date="2021" name="PeerJ">
        <title>Extensive microbial diversity within the chicken gut microbiome revealed by metagenomics and culture.</title>
        <authorList>
            <person name="Gilroy R."/>
            <person name="Ravi A."/>
            <person name="Getino M."/>
            <person name="Pursley I."/>
            <person name="Horton D.L."/>
            <person name="Alikhan N.F."/>
            <person name="Baker D."/>
            <person name="Gharbi K."/>
            <person name="Hall N."/>
            <person name="Watson M."/>
            <person name="Adriaenssens E.M."/>
            <person name="Foster-Nyarko E."/>
            <person name="Jarju S."/>
            <person name="Secka A."/>
            <person name="Antonio M."/>
            <person name="Oren A."/>
            <person name="Chaudhuri R.R."/>
            <person name="La Ragione R."/>
            <person name="Hildebrand F."/>
            <person name="Pallen M.J."/>
        </authorList>
    </citation>
    <scope>NUCLEOTIDE SEQUENCE</scope>
    <source>
        <strain evidence="9">ChiW4-1371</strain>
    </source>
</reference>
<evidence type="ECO:0000313" key="9">
    <source>
        <dbReference type="EMBL" id="HIZ89808.1"/>
    </source>
</evidence>
<accession>A0A9D2GTL1</accession>
<comment type="caution">
    <text evidence="9">The sequence shown here is derived from an EMBL/GenBank/DDBJ whole genome shotgun (WGS) entry which is preliminary data.</text>
</comment>
<sequence length="328" mass="35564">MKKILVTLISLLTAFPLMAAETLNGAGASFPFPVYSGWAYSYEKETGVKVNYQSIGSGGGIKQITAGTVDFGASDDPLTQEDLDKNSLLQFPAITGGIVVITNIKGLNKQKITLQGSILADIFMGKITMWNDAQIAALNKGINFPAEKITVIRRSDSSGTTAVFTKYLSECSDSWAKEIGSGKSVNWKIGLGAKGNDGVTNMVRQTINSIGYTEYTYAEQAKVNYTNLVNKAGKVVSADLESFSYAVASADWHKASSYAVSLTNSPDENAWPITAASFILVRKDKPEITSNVMKFFRYGFEKGDKAAEYLKYVPLSKSLKDEILAQIK</sequence>
<keyword evidence="7" id="KW-0732">Signal</keyword>
<name>A0A9D2GTL1_9BACT</name>
<evidence type="ECO:0000256" key="1">
    <source>
        <dbReference type="ARBA" id="ARBA00002841"/>
    </source>
</evidence>
<dbReference type="PIRSF" id="PIRSF002756">
    <property type="entry name" value="PstS"/>
    <property type="match status" value="1"/>
</dbReference>
<dbReference type="GO" id="GO:0042301">
    <property type="term" value="F:phosphate ion binding"/>
    <property type="evidence" value="ECO:0007669"/>
    <property type="project" value="InterPro"/>
</dbReference>
<evidence type="ECO:0000256" key="5">
    <source>
        <dbReference type="ARBA" id="ARBA00022592"/>
    </source>
</evidence>
<evidence type="ECO:0000256" key="3">
    <source>
        <dbReference type="ARBA" id="ARBA00011529"/>
    </source>
</evidence>
<feature type="domain" description="PBP" evidence="8">
    <location>
        <begin position="20"/>
        <end position="296"/>
    </location>
</feature>
<dbReference type="InterPro" id="IPR005673">
    <property type="entry name" value="ABC_phos-bd_PstS"/>
</dbReference>
<evidence type="ECO:0000256" key="6">
    <source>
        <dbReference type="PIRNR" id="PIRNR002756"/>
    </source>
</evidence>
<dbReference type="Gene3D" id="3.40.190.10">
    <property type="entry name" value="Periplasmic binding protein-like II"/>
    <property type="match status" value="2"/>
</dbReference>
<dbReference type="Pfam" id="PF12849">
    <property type="entry name" value="PBP_like_2"/>
    <property type="match status" value="1"/>
</dbReference>
<evidence type="ECO:0000256" key="2">
    <source>
        <dbReference type="ARBA" id="ARBA00008725"/>
    </source>
</evidence>
<dbReference type="GO" id="GO:0035435">
    <property type="term" value="P:phosphate ion transmembrane transport"/>
    <property type="evidence" value="ECO:0007669"/>
    <property type="project" value="InterPro"/>
</dbReference>
<dbReference type="CDD" id="cd13565">
    <property type="entry name" value="PBP2_PstS"/>
    <property type="match status" value="1"/>
</dbReference>
<dbReference type="EMBL" id="DXAQ01000119">
    <property type="protein sequence ID" value="HIZ89808.1"/>
    <property type="molecule type" value="Genomic_DNA"/>
</dbReference>
<protein>
    <recommendedName>
        <fullName evidence="6">Phosphate-binding protein</fullName>
    </recommendedName>
</protein>
<feature type="signal peptide" evidence="7">
    <location>
        <begin position="1"/>
        <end position="19"/>
    </location>
</feature>